<feature type="region of interest" description="Disordered" evidence="1">
    <location>
        <begin position="1"/>
        <end position="25"/>
    </location>
</feature>
<sequence>MAMAAVTSADRSPQSADRSPQEDEKTVYAVDVTTGETRMLDSYPPFPHILIPGIVM</sequence>
<dbReference type="AlphaFoldDB" id="A0A8J3RPY3"/>
<comment type="caution">
    <text evidence="2">The sequence shown here is derived from an EMBL/GenBank/DDBJ whole genome shotgun (WGS) entry which is preliminary data.</text>
</comment>
<proteinExistence type="predicted"/>
<organism evidence="2 3">
    <name type="scientific">Planobispora longispora</name>
    <dbReference type="NCBI Taxonomy" id="28887"/>
    <lineage>
        <taxon>Bacteria</taxon>
        <taxon>Bacillati</taxon>
        <taxon>Actinomycetota</taxon>
        <taxon>Actinomycetes</taxon>
        <taxon>Streptosporangiales</taxon>
        <taxon>Streptosporangiaceae</taxon>
        <taxon>Planobispora</taxon>
    </lineage>
</organism>
<feature type="compositionally biased region" description="Polar residues" evidence="1">
    <location>
        <begin position="9"/>
        <end position="18"/>
    </location>
</feature>
<dbReference type="EMBL" id="BOOH01000019">
    <property type="protein sequence ID" value="GIH76183.1"/>
    <property type="molecule type" value="Genomic_DNA"/>
</dbReference>
<evidence type="ECO:0000313" key="2">
    <source>
        <dbReference type="EMBL" id="GIH76183.1"/>
    </source>
</evidence>
<keyword evidence="3" id="KW-1185">Reference proteome</keyword>
<evidence type="ECO:0000313" key="3">
    <source>
        <dbReference type="Proteomes" id="UP000616724"/>
    </source>
</evidence>
<gene>
    <name evidence="2" type="ORF">Plo01_26120</name>
</gene>
<evidence type="ECO:0000256" key="1">
    <source>
        <dbReference type="SAM" id="MobiDB-lite"/>
    </source>
</evidence>
<accession>A0A8J3RPY3</accession>
<protein>
    <submittedName>
        <fullName evidence="2">Uncharacterized protein</fullName>
    </submittedName>
</protein>
<dbReference type="Proteomes" id="UP000616724">
    <property type="component" value="Unassembled WGS sequence"/>
</dbReference>
<reference evidence="2 3" key="1">
    <citation type="submission" date="2021-01" db="EMBL/GenBank/DDBJ databases">
        <title>Whole genome shotgun sequence of Planobispora longispora NBRC 13918.</title>
        <authorList>
            <person name="Komaki H."/>
            <person name="Tamura T."/>
        </authorList>
    </citation>
    <scope>NUCLEOTIDE SEQUENCE [LARGE SCALE GENOMIC DNA]</scope>
    <source>
        <strain evidence="2 3">NBRC 13918</strain>
    </source>
</reference>
<name>A0A8J3RPY3_9ACTN</name>